<dbReference type="AlphaFoldDB" id="X0B8Q1"/>
<evidence type="ECO:0000256" key="1">
    <source>
        <dbReference type="SAM" id="MobiDB-lite"/>
    </source>
</evidence>
<feature type="non-terminal residue" evidence="2">
    <location>
        <position position="1"/>
    </location>
</feature>
<evidence type="ECO:0000313" key="3">
    <source>
        <dbReference type="Proteomes" id="UP000030663"/>
    </source>
</evidence>
<organism evidence="2 3">
    <name type="scientific">Fusarium oxysporum f. sp. raphani 54005</name>
    <dbReference type="NCBI Taxonomy" id="1089458"/>
    <lineage>
        <taxon>Eukaryota</taxon>
        <taxon>Fungi</taxon>
        <taxon>Dikarya</taxon>
        <taxon>Ascomycota</taxon>
        <taxon>Pezizomycotina</taxon>
        <taxon>Sordariomycetes</taxon>
        <taxon>Hypocreomycetidae</taxon>
        <taxon>Hypocreales</taxon>
        <taxon>Nectriaceae</taxon>
        <taxon>Fusarium</taxon>
        <taxon>Fusarium oxysporum species complex</taxon>
    </lineage>
</organism>
<dbReference type="HOGENOM" id="CLU_3362187_0_0_1"/>
<sequence length="38" mass="3926">TDQASAAEDGTLNTWRSWPSSRTGAGTSETVESGKGKV</sequence>
<dbReference type="Proteomes" id="UP000030663">
    <property type="component" value="Unassembled WGS sequence"/>
</dbReference>
<name>X0B8Q1_FUSOX</name>
<proteinExistence type="predicted"/>
<protein>
    <submittedName>
        <fullName evidence="2">Uncharacterized protein</fullName>
    </submittedName>
</protein>
<feature type="region of interest" description="Disordered" evidence="1">
    <location>
        <begin position="1"/>
        <end position="38"/>
    </location>
</feature>
<dbReference type="EMBL" id="JH658542">
    <property type="protein sequence ID" value="EXK78146.1"/>
    <property type="molecule type" value="Genomic_DNA"/>
</dbReference>
<feature type="compositionally biased region" description="Polar residues" evidence="1">
    <location>
        <begin position="11"/>
        <end position="31"/>
    </location>
</feature>
<reference evidence="2 3" key="1">
    <citation type="submission" date="2011-11" db="EMBL/GenBank/DDBJ databases">
        <title>The Genome Sequence of Fusarium oxysporum PHW815.</title>
        <authorList>
            <consortium name="The Broad Institute Genome Sequencing Platform"/>
            <person name="Ma L.-J."/>
            <person name="Gale L.R."/>
            <person name="Schwartz D.C."/>
            <person name="Zhou S."/>
            <person name="Corby-Kistler H."/>
            <person name="Young S.K."/>
            <person name="Zeng Q."/>
            <person name="Gargeya S."/>
            <person name="Fitzgerald M."/>
            <person name="Haas B."/>
            <person name="Abouelleil A."/>
            <person name="Alvarado L."/>
            <person name="Arachchi H.M."/>
            <person name="Berlin A."/>
            <person name="Brown A."/>
            <person name="Chapman S.B."/>
            <person name="Chen Z."/>
            <person name="Dunbar C."/>
            <person name="Freedman E."/>
            <person name="Gearin G."/>
            <person name="Goldberg J."/>
            <person name="Griggs A."/>
            <person name="Gujja S."/>
            <person name="Heiman D."/>
            <person name="Howarth C."/>
            <person name="Larson L."/>
            <person name="Lui A."/>
            <person name="MacDonald P.J.P."/>
            <person name="Montmayeur A."/>
            <person name="Murphy C."/>
            <person name="Neiman D."/>
            <person name="Pearson M."/>
            <person name="Priest M."/>
            <person name="Roberts A."/>
            <person name="Saif S."/>
            <person name="Shea T."/>
            <person name="Shenoy N."/>
            <person name="Sisk P."/>
            <person name="Stolte C."/>
            <person name="Sykes S."/>
            <person name="Wortman J."/>
            <person name="Nusbaum C."/>
            <person name="Birren B."/>
        </authorList>
    </citation>
    <scope>NUCLEOTIDE SEQUENCE [LARGE SCALE GENOMIC DNA]</scope>
    <source>
        <strain evidence="2 3">54005</strain>
    </source>
</reference>
<accession>X0B8Q1</accession>
<evidence type="ECO:0000313" key="2">
    <source>
        <dbReference type="EMBL" id="EXK78146.1"/>
    </source>
</evidence>
<gene>
    <name evidence="2" type="ORF">FOQG_17157</name>
</gene>
<keyword evidence="3" id="KW-1185">Reference proteome</keyword>